<comment type="miscellaneous">
    <text evidence="7">The a and c carboxylates of cobyrinate are activated for nucleophilic attack via formation of a phosphorylated intermediate by ATP. CbiA catalyzes first the amidation of the c-carboxylate, and then that of the a-carboxylate.</text>
</comment>
<comment type="pathway">
    <text evidence="7">Cofactor biosynthesis; adenosylcobalamin biosynthesis; cob(II)yrinate a,c-diamide from sirohydrochlorin (anaerobic route): step 10/10.</text>
</comment>
<dbReference type="PROSITE" id="PS51274">
    <property type="entry name" value="GATASE_COBBQ"/>
    <property type="match status" value="1"/>
</dbReference>
<accession>A0AA43XIU8</accession>
<dbReference type="RefSeq" id="WP_160718385.1">
    <property type="nucleotide sequence ID" value="NZ_SUMG01000001.1"/>
</dbReference>
<dbReference type="Proteomes" id="UP000449710">
    <property type="component" value="Unassembled WGS sequence"/>
</dbReference>
<dbReference type="EMBL" id="SUMG01000001">
    <property type="protein sequence ID" value="NBG87081.1"/>
    <property type="molecule type" value="Genomic_DNA"/>
</dbReference>
<feature type="site" description="Increases nucleophilicity of active site Cys" evidence="7">
    <location>
        <position position="437"/>
    </location>
</feature>
<protein>
    <recommendedName>
        <fullName evidence="7">Cobyrinate a,c-diamide synthase</fullName>
        <ecNumber evidence="7">6.3.5.11</ecNumber>
    </recommendedName>
    <alternativeName>
        <fullName evidence="7">Cobyrinic acid a,c-diamide synthetase</fullName>
    </alternativeName>
</protein>
<dbReference type="PANTHER" id="PTHR43873:SF1">
    <property type="entry name" value="COBYRINATE A,C-DIAMIDE SYNTHASE"/>
    <property type="match status" value="1"/>
</dbReference>
<dbReference type="InterPro" id="IPR011698">
    <property type="entry name" value="GATase_3"/>
</dbReference>
<evidence type="ECO:0000256" key="2">
    <source>
        <dbReference type="ARBA" id="ARBA00022598"/>
    </source>
</evidence>
<gene>
    <name evidence="7" type="primary">cbiA</name>
    <name evidence="10" type="ORF">ISALK_01070</name>
</gene>
<dbReference type="NCBIfam" id="TIGR00379">
    <property type="entry name" value="cobB"/>
    <property type="match status" value="1"/>
</dbReference>
<evidence type="ECO:0000313" key="10">
    <source>
        <dbReference type="EMBL" id="NBG87081.1"/>
    </source>
</evidence>
<dbReference type="PANTHER" id="PTHR43873">
    <property type="entry name" value="COBYRINATE A,C-DIAMIDE SYNTHASE"/>
    <property type="match status" value="1"/>
</dbReference>
<dbReference type="GO" id="GO:0042242">
    <property type="term" value="F:cobyrinic acid a,c-diamide synthase activity"/>
    <property type="evidence" value="ECO:0007669"/>
    <property type="project" value="UniProtKB-UniRule"/>
</dbReference>
<dbReference type="NCBIfam" id="NF002204">
    <property type="entry name" value="PRK01077.1"/>
    <property type="match status" value="1"/>
</dbReference>
<dbReference type="Pfam" id="PF07685">
    <property type="entry name" value="GATase_3"/>
    <property type="match status" value="1"/>
</dbReference>
<evidence type="ECO:0000256" key="5">
    <source>
        <dbReference type="ARBA" id="ARBA00022842"/>
    </source>
</evidence>
<keyword evidence="5 7" id="KW-0460">Magnesium</keyword>
<feature type="active site" description="Nucleophile" evidence="7">
    <location>
        <position position="338"/>
    </location>
</feature>
<comment type="domain">
    <text evidence="7">Comprises of two domains. The C-terminal domain contains the binding site for glutamine and catalyzes the hydrolysis of this substrate to glutamate and ammonia. The N-terminal domain is anticipated to bind ATP and cobyrinate and catalyzes the ultimate synthesis of the diamide product. The ammonia produced via the glutaminase domain is probably translocated to the adjacent domain via a molecular tunnel, where it reacts with an activated intermediate.</text>
</comment>
<name>A0AA43XIU8_9CLOT</name>
<keyword evidence="2 7" id="KW-0436">Ligase</keyword>
<evidence type="ECO:0000256" key="3">
    <source>
        <dbReference type="ARBA" id="ARBA00022741"/>
    </source>
</evidence>
<organism evidence="10 11">
    <name type="scientific">Isachenkonia alkalipeptolytica</name>
    <dbReference type="NCBI Taxonomy" id="2565777"/>
    <lineage>
        <taxon>Bacteria</taxon>
        <taxon>Bacillati</taxon>
        <taxon>Bacillota</taxon>
        <taxon>Clostridia</taxon>
        <taxon>Eubacteriales</taxon>
        <taxon>Clostridiaceae</taxon>
        <taxon>Isachenkonia</taxon>
    </lineage>
</organism>
<evidence type="ECO:0000313" key="11">
    <source>
        <dbReference type="Proteomes" id="UP000449710"/>
    </source>
</evidence>
<dbReference type="SUPFAM" id="SSF52317">
    <property type="entry name" value="Class I glutamine amidotransferase-like"/>
    <property type="match status" value="1"/>
</dbReference>
<dbReference type="GO" id="GO:0005524">
    <property type="term" value="F:ATP binding"/>
    <property type="evidence" value="ECO:0007669"/>
    <property type="project" value="UniProtKB-UniRule"/>
</dbReference>
<proteinExistence type="inferred from homology"/>
<dbReference type="HAMAP" id="MF_00027">
    <property type="entry name" value="CobB_CbiA"/>
    <property type="match status" value="1"/>
</dbReference>
<comment type="function">
    <text evidence="7">Catalyzes the ATP-dependent amidation of the two carboxylate groups at positions a and c of cobyrinate, using either L-glutamine or ammonia as the nitrogen source.</text>
</comment>
<keyword evidence="3 7" id="KW-0547">Nucleotide-binding</keyword>
<keyword evidence="7" id="KW-0169">Cobalamin biosynthesis</keyword>
<comment type="catalytic activity">
    <reaction evidence="7">
        <text>cob(II)yrinate + 2 L-glutamine + 2 ATP + 2 H2O = cob(II)yrinate a,c diamide + 2 L-glutamate + 2 ADP + 2 phosphate + 2 H(+)</text>
        <dbReference type="Rhea" id="RHEA:26289"/>
        <dbReference type="ChEBI" id="CHEBI:15377"/>
        <dbReference type="ChEBI" id="CHEBI:15378"/>
        <dbReference type="ChEBI" id="CHEBI:29985"/>
        <dbReference type="ChEBI" id="CHEBI:30616"/>
        <dbReference type="ChEBI" id="CHEBI:43474"/>
        <dbReference type="ChEBI" id="CHEBI:58359"/>
        <dbReference type="ChEBI" id="CHEBI:58537"/>
        <dbReference type="ChEBI" id="CHEBI:58894"/>
        <dbReference type="ChEBI" id="CHEBI:456216"/>
        <dbReference type="EC" id="6.3.5.11"/>
    </reaction>
</comment>
<dbReference type="InterPro" id="IPR002586">
    <property type="entry name" value="CobQ/CobB/MinD/ParA_Nub-bd_dom"/>
</dbReference>
<dbReference type="Pfam" id="PF01656">
    <property type="entry name" value="CbiA"/>
    <property type="match status" value="1"/>
</dbReference>
<dbReference type="AlphaFoldDB" id="A0AA43XIU8"/>
<comment type="cofactor">
    <cofactor evidence="1 7">
        <name>Mg(2+)</name>
        <dbReference type="ChEBI" id="CHEBI:18420"/>
    </cofactor>
</comment>
<dbReference type="Gene3D" id="3.40.50.880">
    <property type="match status" value="1"/>
</dbReference>
<feature type="domain" description="CobQ/CobB/MinD/ParA nucleotide binding" evidence="8">
    <location>
        <begin position="4"/>
        <end position="183"/>
    </location>
</feature>
<dbReference type="InterPro" id="IPR029062">
    <property type="entry name" value="Class_I_gatase-like"/>
</dbReference>
<dbReference type="CDD" id="cd05388">
    <property type="entry name" value="CobB_N"/>
    <property type="match status" value="1"/>
</dbReference>
<evidence type="ECO:0000259" key="9">
    <source>
        <dbReference type="Pfam" id="PF07685"/>
    </source>
</evidence>
<reference evidence="10 11" key="1">
    <citation type="submission" date="2019-04" db="EMBL/GenBank/DDBJ databases">
        <title>Isachenkonia alkalipeptolytica gen. nov. sp. nov. a new anaerobic, alkiliphilic organothrophic bacterium capable to reduce synthesized ferrihydrite isolated from a soda lake.</title>
        <authorList>
            <person name="Toshchakov S.V."/>
            <person name="Zavarzina D.G."/>
            <person name="Zhilina T.N."/>
            <person name="Kostrikina N.A."/>
            <person name="Kublanov I.V."/>
        </authorList>
    </citation>
    <scope>NUCLEOTIDE SEQUENCE [LARGE SCALE GENOMIC DNA]</scope>
    <source>
        <strain evidence="10 11">Z-1701</strain>
    </source>
</reference>
<sequence>MPGIMIAGTSSGVGKTTCTLGIMKALRKRSIDINPFKVGPDYIDPGFHQFVSGNPSYNLDQWLLRDSTIEVLYGKHKKRGEFSVVEGVMGLYDGVGISKDVGSSAAMAKLLGLPVILVIDGGKKSTSAAAEVLGYKLYDPEVNIAGVIVNKVSGKTHYDMIKTVIERDVKIPCVGYLKKEEGLHLKSRHLGLIPAEEVENLEEQLEMLSEGMEETVDLDTIIAIGSGHVPREPKEHEDFITLQIDKLRRMGKGLSLGVFQDPAFSFYYQDNLEILEEIGIILEFISPMKDQKLKEGLSGLYIGGGFPEVFGRELRENQGFMSSLTKDLEKGLPTFAECGGLMYLTEGIEDLRGEFYPMTGFFPAKTVMTKRLQRFGYVDVTMDKNITLKAHEFHRSKLIERNQTPKSYQVQKIREGKVLKEHECGLKKKNTLAGYPHFHFYDHWEFLQNWIEEMRRYHDQR</sequence>
<evidence type="ECO:0000256" key="4">
    <source>
        <dbReference type="ARBA" id="ARBA00022840"/>
    </source>
</evidence>
<comment type="similarity">
    <text evidence="7">Belongs to the CobB/CbiA family.</text>
</comment>
<dbReference type="InterPro" id="IPR027417">
    <property type="entry name" value="P-loop_NTPase"/>
</dbReference>
<evidence type="ECO:0000259" key="8">
    <source>
        <dbReference type="Pfam" id="PF01656"/>
    </source>
</evidence>
<dbReference type="GO" id="GO:0009236">
    <property type="term" value="P:cobalamin biosynthetic process"/>
    <property type="evidence" value="ECO:0007669"/>
    <property type="project" value="UniProtKB-UniRule"/>
</dbReference>
<evidence type="ECO:0000256" key="1">
    <source>
        <dbReference type="ARBA" id="ARBA00001946"/>
    </source>
</evidence>
<dbReference type="CDD" id="cd03130">
    <property type="entry name" value="GATase1_CobB"/>
    <property type="match status" value="1"/>
</dbReference>
<comment type="caution">
    <text evidence="10">The sequence shown here is derived from an EMBL/GenBank/DDBJ whole genome shotgun (WGS) entry which is preliminary data.</text>
</comment>
<keyword evidence="11" id="KW-1185">Reference proteome</keyword>
<keyword evidence="6 7" id="KW-0315">Glutamine amidotransferase</keyword>
<dbReference type="InterPro" id="IPR004484">
    <property type="entry name" value="CbiA/CobB_synth"/>
</dbReference>
<feature type="domain" description="CobB/CobQ-like glutamine amidotransferase" evidence="9">
    <location>
        <begin position="257"/>
        <end position="441"/>
    </location>
</feature>
<dbReference type="Gene3D" id="3.40.50.300">
    <property type="entry name" value="P-loop containing nucleotide triphosphate hydrolases"/>
    <property type="match status" value="2"/>
</dbReference>
<dbReference type="EC" id="6.3.5.11" evidence="7"/>
<evidence type="ECO:0000256" key="7">
    <source>
        <dbReference type="HAMAP-Rule" id="MF_00027"/>
    </source>
</evidence>
<keyword evidence="4 7" id="KW-0067">ATP-binding</keyword>
<evidence type="ECO:0000256" key="6">
    <source>
        <dbReference type="ARBA" id="ARBA00022962"/>
    </source>
</evidence>
<dbReference type="SUPFAM" id="SSF52540">
    <property type="entry name" value="P-loop containing nucleoside triphosphate hydrolases"/>
    <property type="match status" value="1"/>
</dbReference>